<dbReference type="SMART" id="SM00387">
    <property type="entry name" value="HATPase_c"/>
    <property type="match status" value="1"/>
</dbReference>
<keyword evidence="7" id="KW-0547">Nucleotide-binding</keyword>
<dbReference type="PROSITE" id="PS50109">
    <property type="entry name" value="HIS_KIN"/>
    <property type="match status" value="1"/>
</dbReference>
<dbReference type="PANTHER" id="PTHR42878:SF7">
    <property type="entry name" value="SENSOR HISTIDINE KINASE GLRK"/>
    <property type="match status" value="1"/>
</dbReference>
<keyword evidence="11" id="KW-0902">Two-component regulatory system</keyword>
<dbReference type="GO" id="GO:0005524">
    <property type="term" value="F:ATP binding"/>
    <property type="evidence" value="ECO:0007669"/>
    <property type="project" value="UniProtKB-KW"/>
</dbReference>
<keyword evidence="9" id="KW-0067">ATP-binding</keyword>
<feature type="domain" description="PAC" evidence="14">
    <location>
        <begin position="83"/>
        <end position="135"/>
    </location>
</feature>
<dbReference type="CDD" id="cd00130">
    <property type="entry name" value="PAS"/>
    <property type="match status" value="1"/>
</dbReference>
<keyword evidence="8" id="KW-0418">Kinase</keyword>
<evidence type="ECO:0000256" key="9">
    <source>
        <dbReference type="ARBA" id="ARBA00022840"/>
    </source>
</evidence>
<evidence type="ECO:0000256" key="7">
    <source>
        <dbReference type="ARBA" id="ARBA00022741"/>
    </source>
</evidence>
<dbReference type="STRING" id="414048.SAMN04489864_10442"/>
<dbReference type="InterPro" id="IPR004358">
    <property type="entry name" value="Sig_transdc_His_kin-like_C"/>
</dbReference>
<dbReference type="Pfam" id="PF02518">
    <property type="entry name" value="HATPase_c"/>
    <property type="match status" value="1"/>
</dbReference>
<dbReference type="InterPro" id="IPR036890">
    <property type="entry name" value="HATPase_C_sf"/>
</dbReference>
<dbReference type="GO" id="GO:0000156">
    <property type="term" value="F:phosphorelay response regulator activity"/>
    <property type="evidence" value="ECO:0007669"/>
    <property type="project" value="TreeGrafter"/>
</dbReference>
<dbReference type="InterPro" id="IPR036097">
    <property type="entry name" value="HisK_dim/P_sf"/>
</dbReference>
<dbReference type="PANTHER" id="PTHR42878">
    <property type="entry name" value="TWO-COMPONENT HISTIDINE KINASE"/>
    <property type="match status" value="1"/>
</dbReference>
<evidence type="ECO:0000256" key="1">
    <source>
        <dbReference type="ARBA" id="ARBA00000085"/>
    </source>
</evidence>
<dbReference type="Pfam" id="PF13426">
    <property type="entry name" value="PAS_9"/>
    <property type="match status" value="1"/>
</dbReference>
<dbReference type="Proteomes" id="UP000199666">
    <property type="component" value="Unassembled WGS sequence"/>
</dbReference>
<dbReference type="InterPro" id="IPR013655">
    <property type="entry name" value="PAS_fold_3"/>
</dbReference>
<organism evidence="15 16">
    <name type="scientific">Pedobacter insulae</name>
    <dbReference type="NCBI Taxonomy" id="414048"/>
    <lineage>
        <taxon>Bacteria</taxon>
        <taxon>Pseudomonadati</taxon>
        <taxon>Bacteroidota</taxon>
        <taxon>Sphingobacteriia</taxon>
        <taxon>Sphingobacteriales</taxon>
        <taxon>Sphingobacteriaceae</taxon>
        <taxon>Pedobacter</taxon>
    </lineage>
</organism>
<dbReference type="SMART" id="SM00091">
    <property type="entry name" value="PAS"/>
    <property type="match status" value="2"/>
</dbReference>
<comment type="subcellular location">
    <subcellularLocation>
        <location evidence="2">Membrane</location>
        <topology evidence="2">Multi-pass membrane protein</topology>
    </subcellularLocation>
</comment>
<keyword evidence="5" id="KW-0808">Transferase</keyword>
<dbReference type="SUPFAM" id="SSF55785">
    <property type="entry name" value="PYP-like sensor domain (PAS domain)"/>
    <property type="match status" value="2"/>
</dbReference>
<keyword evidence="16" id="KW-1185">Reference proteome</keyword>
<dbReference type="InterPro" id="IPR035965">
    <property type="entry name" value="PAS-like_dom_sf"/>
</dbReference>
<comment type="catalytic activity">
    <reaction evidence="1">
        <text>ATP + protein L-histidine = ADP + protein N-phospho-L-histidine.</text>
        <dbReference type="EC" id="2.7.13.3"/>
    </reaction>
</comment>
<dbReference type="FunFam" id="3.30.565.10:FF:000006">
    <property type="entry name" value="Sensor histidine kinase WalK"/>
    <property type="match status" value="1"/>
</dbReference>
<dbReference type="InterPro" id="IPR000014">
    <property type="entry name" value="PAS"/>
</dbReference>
<evidence type="ECO:0000259" key="13">
    <source>
        <dbReference type="PROSITE" id="PS50109"/>
    </source>
</evidence>
<dbReference type="SUPFAM" id="SSF55874">
    <property type="entry name" value="ATPase domain of HSP90 chaperone/DNA topoisomerase II/histidine kinase"/>
    <property type="match status" value="1"/>
</dbReference>
<dbReference type="InterPro" id="IPR003594">
    <property type="entry name" value="HATPase_dom"/>
</dbReference>
<dbReference type="GO" id="GO:0000155">
    <property type="term" value="F:phosphorelay sensor kinase activity"/>
    <property type="evidence" value="ECO:0007669"/>
    <property type="project" value="InterPro"/>
</dbReference>
<evidence type="ECO:0000313" key="15">
    <source>
        <dbReference type="EMBL" id="SFH00492.1"/>
    </source>
</evidence>
<evidence type="ECO:0000313" key="16">
    <source>
        <dbReference type="Proteomes" id="UP000199666"/>
    </source>
</evidence>
<dbReference type="Pfam" id="PF08447">
    <property type="entry name" value="PAS_3"/>
    <property type="match status" value="1"/>
</dbReference>
<dbReference type="InterPro" id="IPR005467">
    <property type="entry name" value="His_kinase_dom"/>
</dbReference>
<evidence type="ECO:0000256" key="6">
    <source>
        <dbReference type="ARBA" id="ARBA00022692"/>
    </source>
</evidence>
<evidence type="ECO:0000256" key="4">
    <source>
        <dbReference type="ARBA" id="ARBA00022553"/>
    </source>
</evidence>
<evidence type="ECO:0000256" key="8">
    <source>
        <dbReference type="ARBA" id="ARBA00022777"/>
    </source>
</evidence>
<dbReference type="PRINTS" id="PR00344">
    <property type="entry name" value="BCTRLSENSOR"/>
</dbReference>
<dbReference type="InterPro" id="IPR000700">
    <property type="entry name" value="PAS-assoc_C"/>
</dbReference>
<dbReference type="GO" id="GO:0030295">
    <property type="term" value="F:protein kinase activator activity"/>
    <property type="evidence" value="ECO:0007669"/>
    <property type="project" value="TreeGrafter"/>
</dbReference>
<dbReference type="EC" id="2.7.13.3" evidence="3"/>
<name>A0A1I2WGL8_9SPHI</name>
<dbReference type="EMBL" id="FOPP01000004">
    <property type="protein sequence ID" value="SFH00492.1"/>
    <property type="molecule type" value="Genomic_DNA"/>
</dbReference>
<sequence>MDKKFLDSLTDPVALYENAPCGYLSCTADGKIIKINQTLLNWLELERETVLYKWNLNNLISRGGGIYYEMFYFPLLKLQDSVQEISFDFIRSDGSKFPGLMNSNTVKAENGEILAINSTIFNITDRKKYEHDLLQAKRTADKERNHFEFLSDFVPEMIWTASSAGHINYVNKRFTSFFGNDTELVSLYTKIHQNDRIAFLRIWTSSLRSGTGFTKQIRLRDVLGNYQWYLIQALPNRDDDNQISKWVGTCNNIDEQVSEFNRMDEFISVASHELKTPITTLKTAMQLMERLKSSLDQTSRMPNLIEKASRSVERVGVLIDDLLNTQRIKEGQMELKYSVLDLHQFLEELIVDLPVNRDQQLTLNAPKDILFRADAQRLEQVILNFITNASKYAAKSKFIELKAEASETEIKIAVIDTGEGITAEKLPYLFDRYYRADNYGRQYSGLGLGLYISSEIIKRHGGKIGAESTLGKGSIFWFTLPTITP</sequence>
<dbReference type="InterPro" id="IPR050351">
    <property type="entry name" value="BphY/WalK/GraS-like"/>
</dbReference>
<dbReference type="OrthoDB" id="9813151at2"/>
<gene>
    <name evidence="15" type="ORF">SAMN04489864_10442</name>
</gene>
<dbReference type="SMART" id="SM00388">
    <property type="entry name" value="HisKA"/>
    <property type="match status" value="1"/>
</dbReference>
<dbReference type="CDD" id="cd00082">
    <property type="entry name" value="HisKA"/>
    <property type="match status" value="1"/>
</dbReference>
<evidence type="ECO:0000256" key="11">
    <source>
        <dbReference type="ARBA" id="ARBA00023012"/>
    </source>
</evidence>
<dbReference type="Gene3D" id="1.10.287.130">
    <property type="match status" value="1"/>
</dbReference>
<protein>
    <recommendedName>
        <fullName evidence="3">histidine kinase</fullName>
        <ecNumber evidence="3">2.7.13.3</ecNumber>
    </recommendedName>
</protein>
<dbReference type="InterPro" id="IPR001610">
    <property type="entry name" value="PAC"/>
</dbReference>
<evidence type="ECO:0000256" key="3">
    <source>
        <dbReference type="ARBA" id="ARBA00012438"/>
    </source>
</evidence>
<dbReference type="Gene3D" id="3.30.450.20">
    <property type="entry name" value="PAS domain"/>
    <property type="match status" value="2"/>
</dbReference>
<dbReference type="AlphaFoldDB" id="A0A1I2WGL8"/>
<keyword evidence="4" id="KW-0597">Phosphoprotein</keyword>
<feature type="domain" description="Histidine kinase" evidence="13">
    <location>
        <begin position="269"/>
        <end position="484"/>
    </location>
</feature>
<dbReference type="RefSeq" id="WP_090993013.1">
    <property type="nucleotide sequence ID" value="NZ_FOPP01000004.1"/>
</dbReference>
<evidence type="ECO:0000256" key="5">
    <source>
        <dbReference type="ARBA" id="ARBA00022679"/>
    </source>
</evidence>
<dbReference type="Pfam" id="PF00512">
    <property type="entry name" value="HisKA"/>
    <property type="match status" value="1"/>
</dbReference>
<keyword evidence="12" id="KW-0472">Membrane</keyword>
<dbReference type="InterPro" id="IPR003661">
    <property type="entry name" value="HisK_dim/P_dom"/>
</dbReference>
<evidence type="ECO:0000259" key="14">
    <source>
        <dbReference type="PROSITE" id="PS50113"/>
    </source>
</evidence>
<evidence type="ECO:0000256" key="2">
    <source>
        <dbReference type="ARBA" id="ARBA00004141"/>
    </source>
</evidence>
<evidence type="ECO:0000256" key="12">
    <source>
        <dbReference type="ARBA" id="ARBA00023136"/>
    </source>
</evidence>
<dbReference type="Gene3D" id="3.30.565.10">
    <property type="entry name" value="Histidine kinase-like ATPase, C-terminal domain"/>
    <property type="match status" value="1"/>
</dbReference>
<evidence type="ECO:0000256" key="10">
    <source>
        <dbReference type="ARBA" id="ARBA00022989"/>
    </source>
</evidence>
<keyword evidence="6" id="KW-0812">Transmembrane</keyword>
<dbReference type="PROSITE" id="PS50113">
    <property type="entry name" value="PAC"/>
    <property type="match status" value="1"/>
</dbReference>
<dbReference type="SUPFAM" id="SSF47384">
    <property type="entry name" value="Homodimeric domain of signal transducing histidine kinase"/>
    <property type="match status" value="1"/>
</dbReference>
<dbReference type="SMART" id="SM00086">
    <property type="entry name" value="PAC"/>
    <property type="match status" value="2"/>
</dbReference>
<accession>A0A1I2WGL8</accession>
<dbReference type="GO" id="GO:0016020">
    <property type="term" value="C:membrane"/>
    <property type="evidence" value="ECO:0007669"/>
    <property type="project" value="UniProtKB-SubCell"/>
</dbReference>
<reference evidence="15 16" key="1">
    <citation type="submission" date="2016-10" db="EMBL/GenBank/DDBJ databases">
        <authorList>
            <person name="de Groot N.N."/>
        </authorList>
    </citation>
    <scope>NUCLEOTIDE SEQUENCE [LARGE SCALE GENOMIC DNA]</scope>
    <source>
        <strain evidence="15 16">DSM 18684</strain>
    </source>
</reference>
<proteinExistence type="predicted"/>
<dbReference type="GO" id="GO:0007234">
    <property type="term" value="P:osmosensory signaling via phosphorelay pathway"/>
    <property type="evidence" value="ECO:0007669"/>
    <property type="project" value="TreeGrafter"/>
</dbReference>
<dbReference type="NCBIfam" id="TIGR00229">
    <property type="entry name" value="sensory_box"/>
    <property type="match status" value="1"/>
</dbReference>
<keyword evidence="10" id="KW-1133">Transmembrane helix</keyword>